<protein>
    <submittedName>
        <fullName evidence="1">Uncharacterized protein</fullName>
    </submittedName>
</protein>
<name>A0ACB9I2N3_9ASTR</name>
<reference evidence="2" key="1">
    <citation type="journal article" date="2022" name="Mol. Ecol. Resour.">
        <title>The genomes of chicory, endive, great burdock and yacon provide insights into Asteraceae palaeo-polyploidization history and plant inulin production.</title>
        <authorList>
            <person name="Fan W."/>
            <person name="Wang S."/>
            <person name="Wang H."/>
            <person name="Wang A."/>
            <person name="Jiang F."/>
            <person name="Liu H."/>
            <person name="Zhao H."/>
            <person name="Xu D."/>
            <person name="Zhang Y."/>
        </authorList>
    </citation>
    <scope>NUCLEOTIDE SEQUENCE [LARGE SCALE GENOMIC DNA]</scope>
    <source>
        <strain evidence="2">cv. Yunnan</strain>
    </source>
</reference>
<dbReference type="EMBL" id="CM042027">
    <property type="protein sequence ID" value="KAI3802274.1"/>
    <property type="molecule type" value="Genomic_DNA"/>
</dbReference>
<proteinExistence type="predicted"/>
<keyword evidence="2" id="KW-1185">Reference proteome</keyword>
<evidence type="ECO:0000313" key="2">
    <source>
        <dbReference type="Proteomes" id="UP001056120"/>
    </source>
</evidence>
<evidence type="ECO:0000313" key="1">
    <source>
        <dbReference type="EMBL" id="KAI3802274.1"/>
    </source>
</evidence>
<dbReference type="Proteomes" id="UP001056120">
    <property type="component" value="Linkage Group LG10"/>
</dbReference>
<comment type="caution">
    <text evidence="1">The sequence shown here is derived from an EMBL/GenBank/DDBJ whole genome shotgun (WGS) entry which is preliminary data.</text>
</comment>
<sequence length="106" mass="11585">MASIAARRGGERRGTELGFYPMCVRVPLCICTKRYRERNHDREIVGRRWSSGVKLFIDGRDGSGGGAHSVAGLDGGCDGCGHDSTPVPLFRQNQRILRFVLGFSGC</sequence>
<gene>
    <name evidence="1" type="ORF">L1987_30404</name>
</gene>
<organism evidence="1 2">
    <name type="scientific">Smallanthus sonchifolius</name>
    <dbReference type="NCBI Taxonomy" id="185202"/>
    <lineage>
        <taxon>Eukaryota</taxon>
        <taxon>Viridiplantae</taxon>
        <taxon>Streptophyta</taxon>
        <taxon>Embryophyta</taxon>
        <taxon>Tracheophyta</taxon>
        <taxon>Spermatophyta</taxon>
        <taxon>Magnoliopsida</taxon>
        <taxon>eudicotyledons</taxon>
        <taxon>Gunneridae</taxon>
        <taxon>Pentapetalae</taxon>
        <taxon>asterids</taxon>
        <taxon>campanulids</taxon>
        <taxon>Asterales</taxon>
        <taxon>Asteraceae</taxon>
        <taxon>Asteroideae</taxon>
        <taxon>Heliantheae alliance</taxon>
        <taxon>Millerieae</taxon>
        <taxon>Smallanthus</taxon>
    </lineage>
</organism>
<accession>A0ACB9I2N3</accession>
<reference evidence="1 2" key="2">
    <citation type="journal article" date="2022" name="Mol. Ecol. Resour.">
        <title>The genomes of chicory, endive, great burdock and yacon provide insights into Asteraceae paleo-polyploidization history and plant inulin production.</title>
        <authorList>
            <person name="Fan W."/>
            <person name="Wang S."/>
            <person name="Wang H."/>
            <person name="Wang A."/>
            <person name="Jiang F."/>
            <person name="Liu H."/>
            <person name="Zhao H."/>
            <person name="Xu D."/>
            <person name="Zhang Y."/>
        </authorList>
    </citation>
    <scope>NUCLEOTIDE SEQUENCE [LARGE SCALE GENOMIC DNA]</scope>
    <source>
        <strain evidence="2">cv. Yunnan</strain>
        <tissue evidence="1">Leaves</tissue>
    </source>
</reference>